<accession>A0A672K7N5</accession>
<keyword evidence="2" id="KW-1185">Reference proteome</keyword>
<dbReference type="InParanoid" id="A0A672K7N5"/>
<evidence type="ECO:0000313" key="2">
    <source>
        <dbReference type="Proteomes" id="UP000472262"/>
    </source>
</evidence>
<dbReference type="Proteomes" id="UP000472262">
    <property type="component" value="Unassembled WGS sequence"/>
</dbReference>
<protein>
    <submittedName>
        <fullName evidence="1">Uncharacterized protein</fullName>
    </submittedName>
</protein>
<sequence length="224" mass="25023">MLSVIFGKKDESKKEELIRCTQTLHHYVHKYFNITNRLLKILNTHLNQSPSPAVSADECESIEKNCTRVRDVMRLILDVSEREDKHVRKSIDPSLYEQIAFSGVSLKDKAAVIKDLHQETLGLLGNVFGPLVTVQLANSDLGSVMPPLEQHEFQLVLALALGDLVESSARITELLCEPGSRQRSLDEAVVLVEDALSVLKPPCDSYNDILSEVEAYITIISENI</sequence>
<reference evidence="1" key="2">
    <citation type="submission" date="2025-09" db="UniProtKB">
        <authorList>
            <consortium name="Ensembl"/>
        </authorList>
    </citation>
    <scope>IDENTIFICATION</scope>
</reference>
<organism evidence="1 2">
    <name type="scientific">Sinocyclocheilus grahami</name>
    <name type="common">Dianchi golden-line fish</name>
    <name type="synonym">Barbus grahami</name>
    <dbReference type="NCBI Taxonomy" id="75366"/>
    <lineage>
        <taxon>Eukaryota</taxon>
        <taxon>Metazoa</taxon>
        <taxon>Chordata</taxon>
        <taxon>Craniata</taxon>
        <taxon>Vertebrata</taxon>
        <taxon>Euteleostomi</taxon>
        <taxon>Actinopterygii</taxon>
        <taxon>Neopterygii</taxon>
        <taxon>Teleostei</taxon>
        <taxon>Ostariophysi</taxon>
        <taxon>Cypriniformes</taxon>
        <taxon>Cyprinidae</taxon>
        <taxon>Cyprininae</taxon>
        <taxon>Sinocyclocheilus</taxon>
    </lineage>
</organism>
<name>A0A672K7N5_SINGR</name>
<reference evidence="1" key="1">
    <citation type="submission" date="2025-08" db="UniProtKB">
        <authorList>
            <consortium name="Ensembl"/>
        </authorList>
    </citation>
    <scope>IDENTIFICATION</scope>
</reference>
<proteinExistence type="predicted"/>
<dbReference type="AlphaFoldDB" id="A0A672K7N5"/>
<dbReference type="InterPro" id="IPR027895">
    <property type="entry name" value="DUF4533"/>
</dbReference>
<dbReference type="Ensembl" id="ENSSGRT00000005591.1">
    <property type="protein sequence ID" value="ENSSGRP00000005164.1"/>
    <property type="gene ID" value="ENSSGRG00000003310.1"/>
</dbReference>
<dbReference type="OMA" id="QTLHHYV"/>
<dbReference type="Pfam" id="PF15047">
    <property type="entry name" value="DUF4533"/>
    <property type="match status" value="1"/>
</dbReference>
<evidence type="ECO:0000313" key="1">
    <source>
        <dbReference type="Ensembl" id="ENSSGRP00000005164.1"/>
    </source>
</evidence>